<sequence>MTPAPSSSPSPLQSPSAARRRTSRPAPAPTQTHPARPRPRPILPPELFVHHVLPALVPDYFTPGTSRDDTAAREDALLAVSNVCAAWREWALPRFEGLGSYRLLRLRLPEAADPKKRGGRALAYSRNDDGLRKRAELEAERVRFLVAVVNERKKERAYRGGGVRAGLGAKAVSGAKAGAGAGEDSKL</sequence>
<evidence type="ECO:0000313" key="3">
    <source>
        <dbReference type="Proteomes" id="UP000070544"/>
    </source>
</evidence>
<evidence type="ECO:0000256" key="1">
    <source>
        <dbReference type="SAM" id="MobiDB-lite"/>
    </source>
</evidence>
<gene>
    <name evidence="2" type="ORF">M427DRAFT_34968</name>
</gene>
<organism evidence="2 3">
    <name type="scientific">Gonapodya prolifera (strain JEL478)</name>
    <name type="common">Monoblepharis prolifera</name>
    <dbReference type="NCBI Taxonomy" id="1344416"/>
    <lineage>
        <taxon>Eukaryota</taxon>
        <taxon>Fungi</taxon>
        <taxon>Fungi incertae sedis</taxon>
        <taxon>Chytridiomycota</taxon>
        <taxon>Chytridiomycota incertae sedis</taxon>
        <taxon>Monoblepharidomycetes</taxon>
        <taxon>Monoblepharidales</taxon>
        <taxon>Gonapodyaceae</taxon>
        <taxon>Gonapodya</taxon>
    </lineage>
</organism>
<protein>
    <submittedName>
        <fullName evidence="2">Uncharacterized protein</fullName>
    </submittedName>
</protein>
<proteinExistence type="predicted"/>
<feature type="compositionally biased region" description="Low complexity" evidence="1">
    <location>
        <begin position="1"/>
        <end position="17"/>
    </location>
</feature>
<feature type="region of interest" description="Disordered" evidence="1">
    <location>
        <begin position="1"/>
        <end position="43"/>
    </location>
</feature>
<name>A0A139A620_GONPJ</name>
<evidence type="ECO:0000313" key="2">
    <source>
        <dbReference type="EMBL" id="KXS12246.1"/>
    </source>
</evidence>
<reference evidence="2 3" key="1">
    <citation type="journal article" date="2015" name="Genome Biol. Evol.">
        <title>Phylogenomic analyses indicate that early fungi evolved digesting cell walls of algal ancestors of land plants.</title>
        <authorList>
            <person name="Chang Y."/>
            <person name="Wang S."/>
            <person name="Sekimoto S."/>
            <person name="Aerts A.L."/>
            <person name="Choi C."/>
            <person name="Clum A."/>
            <person name="LaButti K.M."/>
            <person name="Lindquist E.A."/>
            <person name="Yee Ngan C."/>
            <person name="Ohm R.A."/>
            <person name="Salamov A.A."/>
            <person name="Grigoriev I.V."/>
            <person name="Spatafora J.W."/>
            <person name="Berbee M.L."/>
        </authorList>
    </citation>
    <scope>NUCLEOTIDE SEQUENCE [LARGE SCALE GENOMIC DNA]</scope>
    <source>
        <strain evidence="2 3">JEL478</strain>
    </source>
</reference>
<accession>A0A139A620</accession>
<keyword evidence="3" id="KW-1185">Reference proteome</keyword>
<dbReference type="EMBL" id="KQ965790">
    <property type="protein sequence ID" value="KXS12246.1"/>
    <property type="molecule type" value="Genomic_DNA"/>
</dbReference>
<dbReference type="AlphaFoldDB" id="A0A139A620"/>
<dbReference type="Proteomes" id="UP000070544">
    <property type="component" value="Unassembled WGS sequence"/>
</dbReference>